<keyword evidence="4 7" id="KW-0573">Peptidoglycan synthesis</keyword>
<dbReference type="RefSeq" id="WP_261497962.1">
    <property type="nucleotide sequence ID" value="NZ_JAODYH010000001.1"/>
</dbReference>
<evidence type="ECO:0000256" key="3">
    <source>
        <dbReference type="ARBA" id="ARBA00022960"/>
    </source>
</evidence>
<dbReference type="Pfam" id="PF01177">
    <property type="entry name" value="Asp_Glu_race"/>
    <property type="match status" value="1"/>
</dbReference>
<name>A0ABT2PFA0_9BURK</name>
<accession>A0ABT2PFA0</accession>
<comment type="function">
    <text evidence="7">Provides the (R)-glutamate required for cell wall biosynthesis.</text>
</comment>
<dbReference type="Proteomes" id="UP001525968">
    <property type="component" value="Unassembled WGS sequence"/>
</dbReference>
<evidence type="ECO:0000256" key="6">
    <source>
        <dbReference type="ARBA" id="ARBA00023316"/>
    </source>
</evidence>
<reference evidence="8 9" key="1">
    <citation type="submission" date="2022-09" db="EMBL/GenBank/DDBJ databases">
        <title>Draft genome of isolate Be4.</title>
        <authorList>
            <person name="Sanchez-Castro I."/>
            <person name="Martinez-Rodriguez P."/>
            <person name="Descostes M."/>
            <person name="Merroun M."/>
        </authorList>
    </citation>
    <scope>NUCLEOTIDE SEQUENCE [LARGE SCALE GENOMIC DNA]</scope>
    <source>
        <strain evidence="8 9">Be4</strain>
    </source>
</reference>
<dbReference type="SUPFAM" id="SSF53681">
    <property type="entry name" value="Aspartate/glutamate racemase"/>
    <property type="match status" value="2"/>
</dbReference>
<feature type="binding site" evidence="7">
    <location>
        <begin position="12"/>
        <end position="13"/>
    </location>
    <ligand>
        <name>substrate</name>
    </ligand>
</feature>
<proteinExistence type="inferred from homology"/>
<feature type="binding site" evidence="7">
    <location>
        <begin position="200"/>
        <end position="201"/>
    </location>
    <ligand>
        <name>substrate</name>
    </ligand>
</feature>
<comment type="caution">
    <text evidence="8">The sequence shown here is derived from an EMBL/GenBank/DDBJ whole genome shotgun (WGS) entry which is preliminary data.</text>
</comment>
<dbReference type="NCBIfam" id="TIGR00067">
    <property type="entry name" value="glut_race"/>
    <property type="match status" value="1"/>
</dbReference>
<evidence type="ECO:0000256" key="7">
    <source>
        <dbReference type="HAMAP-Rule" id="MF_00258"/>
    </source>
</evidence>
<keyword evidence="3 7" id="KW-0133">Cell shape</keyword>
<dbReference type="HAMAP" id="MF_00258">
    <property type="entry name" value="Glu_racemase"/>
    <property type="match status" value="1"/>
</dbReference>
<keyword evidence="6 7" id="KW-0961">Cell wall biogenesis/degradation</keyword>
<feature type="binding site" evidence="7">
    <location>
        <begin position="77"/>
        <end position="78"/>
    </location>
    <ligand>
        <name>substrate</name>
    </ligand>
</feature>
<dbReference type="InterPro" id="IPR004391">
    <property type="entry name" value="Glu_race"/>
</dbReference>
<evidence type="ECO:0000313" key="9">
    <source>
        <dbReference type="Proteomes" id="UP001525968"/>
    </source>
</evidence>
<dbReference type="InterPro" id="IPR001920">
    <property type="entry name" value="Asp/Glu_race"/>
</dbReference>
<dbReference type="InterPro" id="IPR015942">
    <property type="entry name" value="Asp/Glu/hydantoin_racemase"/>
</dbReference>
<dbReference type="PROSITE" id="PS00923">
    <property type="entry name" value="ASP_GLU_RACEMASE_1"/>
    <property type="match status" value="1"/>
</dbReference>
<evidence type="ECO:0000256" key="4">
    <source>
        <dbReference type="ARBA" id="ARBA00022984"/>
    </source>
</evidence>
<feature type="active site" description="Proton donor/acceptor" evidence="7">
    <location>
        <position position="76"/>
    </location>
</feature>
<organism evidence="8 9">
    <name type="scientific">Acidovorax bellezanensis</name>
    <dbReference type="NCBI Taxonomy" id="2976702"/>
    <lineage>
        <taxon>Bacteria</taxon>
        <taxon>Pseudomonadati</taxon>
        <taxon>Pseudomonadota</taxon>
        <taxon>Betaproteobacteria</taxon>
        <taxon>Burkholderiales</taxon>
        <taxon>Comamonadaceae</taxon>
        <taxon>Acidovorax</taxon>
    </lineage>
</organism>
<evidence type="ECO:0000256" key="5">
    <source>
        <dbReference type="ARBA" id="ARBA00023235"/>
    </source>
</evidence>
<dbReference type="EC" id="5.1.1.3" evidence="2 7"/>
<evidence type="ECO:0000256" key="1">
    <source>
        <dbReference type="ARBA" id="ARBA00001602"/>
    </source>
</evidence>
<dbReference type="PANTHER" id="PTHR21198:SF2">
    <property type="entry name" value="GLUTAMATE RACEMASE"/>
    <property type="match status" value="1"/>
</dbReference>
<dbReference type="InterPro" id="IPR018187">
    <property type="entry name" value="Asp/Glu_racemase_AS_1"/>
</dbReference>
<comment type="pathway">
    <text evidence="7">Cell wall biogenesis; peptidoglycan biosynthesis.</text>
</comment>
<gene>
    <name evidence="7 8" type="primary">murI</name>
    <name evidence="8" type="ORF">N0K08_00065</name>
</gene>
<evidence type="ECO:0000313" key="8">
    <source>
        <dbReference type="EMBL" id="MCT9809021.1"/>
    </source>
</evidence>
<dbReference type="PANTHER" id="PTHR21198">
    <property type="entry name" value="GLUTAMATE RACEMASE"/>
    <property type="match status" value="1"/>
</dbReference>
<keyword evidence="9" id="KW-1185">Reference proteome</keyword>
<feature type="active site" description="Proton donor/acceptor" evidence="7">
    <location>
        <position position="199"/>
    </location>
</feature>
<keyword evidence="5 7" id="KW-0413">Isomerase</keyword>
<feature type="binding site" evidence="7">
    <location>
        <begin position="44"/>
        <end position="45"/>
    </location>
    <ligand>
        <name>substrate</name>
    </ligand>
</feature>
<comment type="similarity">
    <text evidence="7">Belongs to the aspartate/glutamate racemases family.</text>
</comment>
<protein>
    <recommendedName>
        <fullName evidence="2 7">Glutamate racemase</fullName>
        <ecNumber evidence="2 7">5.1.1.3</ecNumber>
    </recommendedName>
</protein>
<dbReference type="Gene3D" id="3.40.50.1860">
    <property type="match status" value="2"/>
</dbReference>
<sequence length="286" mass="30361">MHLASSPIGIFDSGIGGLSVLQALRQELPQEQFVYVADSGNAPYGERGDAFVQQRTGAIARYLRAQHGIKALVIACNTATAAAVEQLRGEIPDLPLIGVEPALKPASLSSQTHHVGVMGTRGTVTSARFARLLSEHSQNTQFAVQACDGLARAIELSTELPPARNLQDSELWALCARHTASLGRFGLQPGEMDTLVLGCTHYIFVKDELRALLGPDVQLIDTGVPVAQQTRRLLAKAGMLAPEAAPGTDAAAQIQLFTTGGLGSLQAAAQRWLDLPAQNCAKIDIR</sequence>
<comment type="catalytic activity">
    <reaction evidence="1 7">
        <text>L-glutamate = D-glutamate</text>
        <dbReference type="Rhea" id="RHEA:12813"/>
        <dbReference type="ChEBI" id="CHEBI:29985"/>
        <dbReference type="ChEBI" id="CHEBI:29986"/>
        <dbReference type="EC" id="5.1.1.3"/>
    </reaction>
</comment>
<dbReference type="EMBL" id="JAODYH010000001">
    <property type="protein sequence ID" value="MCT9809021.1"/>
    <property type="molecule type" value="Genomic_DNA"/>
</dbReference>
<dbReference type="GO" id="GO:0008881">
    <property type="term" value="F:glutamate racemase activity"/>
    <property type="evidence" value="ECO:0007669"/>
    <property type="project" value="UniProtKB-EC"/>
</dbReference>
<evidence type="ECO:0000256" key="2">
    <source>
        <dbReference type="ARBA" id="ARBA00013090"/>
    </source>
</evidence>